<dbReference type="InterPro" id="IPR021695">
    <property type="entry name" value="Phage_KPP10_Orf10"/>
</dbReference>
<proteinExistence type="predicted"/>
<dbReference type="AlphaFoldDB" id="A0ABD5ISI0"/>
<dbReference type="RefSeq" id="WP_328216866.1">
    <property type="nucleotide sequence ID" value="NZ_JARTLI010000002.1"/>
</dbReference>
<name>A0ABD5ISI0_9BACL</name>
<reference evidence="1 2" key="1">
    <citation type="submission" date="2023-03" db="EMBL/GenBank/DDBJ databases">
        <title>Bacillus Genome Sequencing.</title>
        <authorList>
            <person name="Dunlap C."/>
        </authorList>
    </citation>
    <scope>NUCLEOTIDE SEQUENCE [LARGE SCALE GENOMIC DNA]</scope>
    <source>
        <strain evidence="1 2">NRS-38</strain>
    </source>
</reference>
<evidence type="ECO:0000313" key="2">
    <source>
        <dbReference type="Proteomes" id="UP001339962"/>
    </source>
</evidence>
<protein>
    <submittedName>
        <fullName evidence="1">DUF3277 family protein</fullName>
    </submittedName>
</protein>
<accession>A0ABD5ISI0</accession>
<gene>
    <name evidence="1" type="ORF">P9850_02080</name>
</gene>
<comment type="caution">
    <text evidence="1">The sequence shown here is derived from an EMBL/GenBank/DDBJ whole genome shotgun (WGS) entry which is preliminary data.</text>
</comment>
<dbReference type="Pfam" id="PF11681">
    <property type="entry name" value="Phage_Tube_PhiTE"/>
    <property type="match status" value="1"/>
</dbReference>
<dbReference type="EMBL" id="JARTLI010000002">
    <property type="protein sequence ID" value="MED5050659.1"/>
    <property type="molecule type" value="Genomic_DNA"/>
</dbReference>
<evidence type="ECO:0000313" key="1">
    <source>
        <dbReference type="EMBL" id="MED5050659.1"/>
    </source>
</evidence>
<organism evidence="1 2">
    <name type="scientific">Anoxybacteroides rupiense</name>
    <dbReference type="NCBI Taxonomy" id="311460"/>
    <lineage>
        <taxon>Bacteria</taxon>
        <taxon>Bacillati</taxon>
        <taxon>Bacillota</taxon>
        <taxon>Bacilli</taxon>
        <taxon>Bacillales</taxon>
        <taxon>Anoxybacillaceae</taxon>
        <taxon>Anoxybacteroides</taxon>
    </lineage>
</organism>
<sequence>MATTYDFKKVSVIADGAFITGFMDGEPIQVEKNEDDIVAHVGADGDVTYAESADQTGTITLNLKQTSSSLPHLQQLRKSKKIFPIQIIDSNNGTYRAGGSEARIVKMPSRSWGTEVQGVEVQIHVADLTEA</sequence>
<dbReference type="NCBIfam" id="NF047581">
    <property type="entry name" value="gp105_phage_fam"/>
    <property type="match status" value="1"/>
</dbReference>
<dbReference type="Proteomes" id="UP001339962">
    <property type="component" value="Unassembled WGS sequence"/>
</dbReference>